<feature type="region of interest" description="Disordered" evidence="1">
    <location>
        <begin position="164"/>
        <end position="183"/>
    </location>
</feature>
<dbReference type="InterPro" id="IPR025330">
    <property type="entry name" value="DUF4236"/>
</dbReference>
<keyword evidence="4" id="KW-1185">Reference proteome</keyword>
<dbReference type="OrthoDB" id="983149at2"/>
<reference evidence="3 4" key="1">
    <citation type="submission" date="2018-03" db="EMBL/GenBank/DDBJ databases">
        <title>Genomic Encyclopedia of Archaeal and Bacterial Type Strains, Phase II (KMG-II): from individual species to whole genera.</title>
        <authorList>
            <person name="Goeker M."/>
        </authorList>
    </citation>
    <scope>NUCLEOTIDE SEQUENCE [LARGE SCALE GENOMIC DNA]</scope>
    <source>
        <strain evidence="3 4">DSM 17586</strain>
    </source>
</reference>
<feature type="compositionally biased region" description="Low complexity" evidence="1">
    <location>
        <begin position="71"/>
        <end position="81"/>
    </location>
</feature>
<protein>
    <submittedName>
        <fullName evidence="3">Uncharacterized protein DUF4236</fullName>
    </submittedName>
</protein>
<organism evidence="3 4">
    <name type="scientific">Marinobacterium halophilum</name>
    <dbReference type="NCBI Taxonomy" id="267374"/>
    <lineage>
        <taxon>Bacteria</taxon>
        <taxon>Pseudomonadati</taxon>
        <taxon>Pseudomonadota</taxon>
        <taxon>Gammaproteobacteria</taxon>
        <taxon>Oceanospirillales</taxon>
        <taxon>Oceanospirillaceae</taxon>
        <taxon>Marinobacterium</taxon>
    </lineage>
</organism>
<gene>
    <name evidence="3" type="ORF">CLV44_11475</name>
</gene>
<evidence type="ECO:0000313" key="3">
    <source>
        <dbReference type="EMBL" id="PSL13078.1"/>
    </source>
</evidence>
<feature type="region of interest" description="Disordered" evidence="1">
    <location>
        <begin position="57"/>
        <end position="83"/>
    </location>
</feature>
<dbReference type="Proteomes" id="UP000242133">
    <property type="component" value="Unassembled WGS sequence"/>
</dbReference>
<dbReference type="EMBL" id="PYGI01000014">
    <property type="protein sequence ID" value="PSL13078.1"/>
    <property type="molecule type" value="Genomic_DNA"/>
</dbReference>
<accession>A0A2P8EUF7</accession>
<evidence type="ECO:0000256" key="1">
    <source>
        <dbReference type="SAM" id="MobiDB-lite"/>
    </source>
</evidence>
<feature type="domain" description="DUF4236" evidence="2">
    <location>
        <begin position="3"/>
        <end position="56"/>
    </location>
</feature>
<sequence>MAFRFRNTIRLAPGIRLNLGKRGISVSAGVRGASVTLGKNGLWGNVGVPGTGMSYRTRLSGSPSHQRRAARTQQRQNAQSRLESDALASFRPQLDEKGQVSLVGQSGQPLPPVQCQQVWSEYADRMASWLESEMDSINGDMDLLLNIHHDIVPPDSAIPDYEPEPFTEPAPIKPERERRPTRPVKPELKLRLWDRFIPGRQQRLLQAHEQAHTQWQFDLELWKNACLQIDKTYEQQHQQYEQQVAEWNYAWAAHQQQEEQQADAFHDQLDKDQSLIVEILTAELNELDWPRETVVDFDIDLNTRAVYLDVDLPEIEDIPARMARYGARNRRLLIKQKSGRQLREEYAQHIHGVVLRLTGVVLALIPGVERVVVSGYSQRLDEGTGHINDEYLLSVQVDKNDFAQLNFEQLEQVDPIAALERFDLLREMTKTGIFRPVEPIELLA</sequence>
<proteinExistence type="predicted"/>
<evidence type="ECO:0000259" key="2">
    <source>
        <dbReference type="Pfam" id="PF14020"/>
    </source>
</evidence>
<comment type="caution">
    <text evidence="3">The sequence shown here is derived from an EMBL/GenBank/DDBJ whole genome shotgun (WGS) entry which is preliminary data.</text>
</comment>
<name>A0A2P8EUF7_9GAMM</name>
<feature type="compositionally biased region" description="Basic and acidic residues" evidence="1">
    <location>
        <begin position="173"/>
        <end position="183"/>
    </location>
</feature>
<evidence type="ECO:0000313" key="4">
    <source>
        <dbReference type="Proteomes" id="UP000242133"/>
    </source>
</evidence>
<dbReference type="Pfam" id="PF14020">
    <property type="entry name" value="DUF4236"/>
    <property type="match status" value="1"/>
</dbReference>
<dbReference type="AlphaFoldDB" id="A0A2P8EUF7"/>